<reference evidence="1 2" key="1">
    <citation type="journal article" date="2020" name="bioRxiv">
        <title>Sequence and annotation of 42 cannabis genomes reveals extensive copy number variation in cannabinoid synthesis and pathogen resistance genes.</title>
        <authorList>
            <person name="Mckernan K.J."/>
            <person name="Helbert Y."/>
            <person name="Kane L.T."/>
            <person name="Ebling H."/>
            <person name="Zhang L."/>
            <person name="Liu B."/>
            <person name="Eaton Z."/>
            <person name="Mclaughlin S."/>
            <person name="Kingan S."/>
            <person name="Baybayan P."/>
            <person name="Concepcion G."/>
            <person name="Jordan M."/>
            <person name="Riva A."/>
            <person name="Barbazuk W."/>
            <person name="Harkins T."/>
        </authorList>
    </citation>
    <scope>NUCLEOTIDE SEQUENCE [LARGE SCALE GENOMIC DNA]</scope>
    <source>
        <strain evidence="2">cv. Jamaican Lion 4</strain>
        <tissue evidence="1">Leaf</tissue>
    </source>
</reference>
<keyword evidence="2" id="KW-1185">Reference proteome</keyword>
<dbReference type="AlphaFoldDB" id="A0A7J6E0T0"/>
<dbReference type="EMBL" id="JAATIQ010000538">
    <property type="protein sequence ID" value="KAF4351974.1"/>
    <property type="molecule type" value="Genomic_DNA"/>
</dbReference>
<organism evidence="1 2">
    <name type="scientific">Cannabis sativa</name>
    <name type="common">Hemp</name>
    <name type="synonym">Marijuana</name>
    <dbReference type="NCBI Taxonomy" id="3483"/>
    <lineage>
        <taxon>Eukaryota</taxon>
        <taxon>Viridiplantae</taxon>
        <taxon>Streptophyta</taxon>
        <taxon>Embryophyta</taxon>
        <taxon>Tracheophyta</taxon>
        <taxon>Spermatophyta</taxon>
        <taxon>Magnoliopsida</taxon>
        <taxon>eudicotyledons</taxon>
        <taxon>Gunneridae</taxon>
        <taxon>Pentapetalae</taxon>
        <taxon>rosids</taxon>
        <taxon>fabids</taxon>
        <taxon>Rosales</taxon>
        <taxon>Cannabaceae</taxon>
        <taxon>Cannabis</taxon>
    </lineage>
</organism>
<evidence type="ECO:0000313" key="1">
    <source>
        <dbReference type="EMBL" id="KAF4351974.1"/>
    </source>
</evidence>
<evidence type="ECO:0000313" key="2">
    <source>
        <dbReference type="Proteomes" id="UP000583929"/>
    </source>
</evidence>
<gene>
    <name evidence="1" type="ORF">G4B88_001096</name>
</gene>
<comment type="caution">
    <text evidence="1">The sequence shown here is derived from an EMBL/GenBank/DDBJ whole genome shotgun (WGS) entry which is preliminary data.</text>
</comment>
<sequence>MHIKYGQRKLQYPVQHNNIQVGKDSKARKIFPSIDFSVTNFRTTLLVEKQFSGGRALNNFIQLHSSDQSQSEIYSQDGKIVTIIEPASLQEVLFESLSQKNQCWGKFCAPWSPCQPGCVCVGAVGTGACVGPPK</sequence>
<accession>A0A7J6E0T0</accession>
<proteinExistence type="predicted"/>
<name>A0A7J6E0T0_CANSA</name>
<dbReference type="Proteomes" id="UP000583929">
    <property type="component" value="Unassembled WGS sequence"/>
</dbReference>
<protein>
    <submittedName>
        <fullName evidence="1">Uncharacterized protein</fullName>
    </submittedName>
</protein>